<proteinExistence type="predicted"/>
<reference evidence="1" key="1">
    <citation type="journal article" date="2015" name="Nature">
        <title>Complex archaea that bridge the gap between prokaryotes and eukaryotes.</title>
        <authorList>
            <person name="Spang A."/>
            <person name="Saw J.H."/>
            <person name="Jorgensen S.L."/>
            <person name="Zaremba-Niedzwiedzka K."/>
            <person name="Martijn J."/>
            <person name="Lind A.E."/>
            <person name="van Eijk R."/>
            <person name="Schleper C."/>
            <person name="Guy L."/>
            <person name="Ettema T.J."/>
        </authorList>
    </citation>
    <scope>NUCLEOTIDE SEQUENCE</scope>
</reference>
<sequence>METSEEKITCPGCREDFLLTEYNPNGVGGERERYSCPYPGCNFSAKQYTPGSFSTSIDTEGTN</sequence>
<dbReference type="EMBL" id="LAZR01002414">
    <property type="protein sequence ID" value="KKN30345.1"/>
    <property type="molecule type" value="Genomic_DNA"/>
</dbReference>
<accession>A0A0F9PEX6</accession>
<name>A0A0F9PEX6_9ZZZZ</name>
<comment type="caution">
    <text evidence="1">The sequence shown here is derived from an EMBL/GenBank/DDBJ whole genome shotgun (WGS) entry which is preliminary data.</text>
</comment>
<gene>
    <name evidence="1" type="ORF">LCGC14_0835070</name>
</gene>
<dbReference type="AlphaFoldDB" id="A0A0F9PEX6"/>
<organism evidence="1">
    <name type="scientific">marine sediment metagenome</name>
    <dbReference type="NCBI Taxonomy" id="412755"/>
    <lineage>
        <taxon>unclassified sequences</taxon>
        <taxon>metagenomes</taxon>
        <taxon>ecological metagenomes</taxon>
    </lineage>
</organism>
<protein>
    <submittedName>
        <fullName evidence="1">Uncharacterized protein</fullName>
    </submittedName>
</protein>
<evidence type="ECO:0000313" key="1">
    <source>
        <dbReference type="EMBL" id="KKN30345.1"/>
    </source>
</evidence>